<evidence type="ECO:0000256" key="2">
    <source>
        <dbReference type="ARBA" id="ARBA00022670"/>
    </source>
</evidence>
<dbReference type="Gene3D" id="3.40.50.200">
    <property type="entry name" value="Peptidase S8/S53 domain"/>
    <property type="match status" value="1"/>
</dbReference>
<gene>
    <name evidence="11" type="ORF">PZE19_28025</name>
</gene>
<evidence type="ECO:0000256" key="8">
    <source>
        <dbReference type="ARBA" id="ARBA00023145"/>
    </source>
</evidence>
<keyword evidence="7" id="KW-0106">Calcium</keyword>
<dbReference type="SUPFAM" id="SSF54897">
    <property type="entry name" value="Protease propeptides/inhibitors"/>
    <property type="match status" value="1"/>
</dbReference>
<dbReference type="InterPro" id="IPR036852">
    <property type="entry name" value="Peptidase_S8/S53_dom_sf"/>
</dbReference>
<dbReference type="PANTHER" id="PTHR14218:SF15">
    <property type="entry name" value="TRIPEPTIDYL-PEPTIDASE 1"/>
    <property type="match status" value="1"/>
</dbReference>
<feature type="region of interest" description="Disordered" evidence="9">
    <location>
        <begin position="1071"/>
        <end position="1095"/>
    </location>
</feature>
<accession>A0ABT6FJS0</accession>
<evidence type="ECO:0000259" key="10">
    <source>
        <dbReference type="PROSITE" id="PS51695"/>
    </source>
</evidence>
<keyword evidence="12" id="KW-1185">Reference proteome</keyword>
<dbReference type="Gene3D" id="3.90.1720.10">
    <property type="entry name" value="endopeptidase domain like (from Nostoc punctiforme)"/>
    <property type="match status" value="1"/>
</dbReference>
<dbReference type="SUPFAM" id="SSF69318">
    <property type="entry name" value="Integrin alpha N-terminal domain"/>
    <property type="match status" value="1"/>
</dbReference>
<comment type="caution">
    <text evidence="11">The sequence shown here is derived from an EMBL/GenBank/DDBJ whole genome shotgun (WGS) entry which is preliminary data.</text>
</comment>
<keyword evidence="8" id="KW-0865">Zymogen</keyword>
<dbReference type="SMART" id="SM00944">
    <property type="entry name" value="Pro-kuma_activ"/>
    <property type="match status" value="1"/>
</dbReference>
<dbReference type="PANTHER" id="PTHR14218">
    <property type="entry name" value="PROTEASE S8 TRIPEPTIDYL PEPTIDASE I CLN2"/>
    <property type="match status" value="1"/>
</dbReference>
<dbReference type="EMBL" id="JARRAG010000002">
    <property type="protein sequence ID" value="MDG3007630.1"/>
    <property type="molecule type" value="Genomic_DNA"/>
</dbReference>
<evidence type="ECO:0000256" key="9">
    <source>
        <dbReference type="SAM" id="MobiDB-lite"/>
    </source>
</evidence>
<dbReference type="Proteomes" id="UP001216907">
    <property type="component" value="Unassembled WGS sequence"/>
</dbReference>
<organism evidence="11 12">
    <name type="scientific">Paludisphaera mucosa</name>
    <dbReference type="NCBI Taxonomy" id="3030827"/>
    <lineage>
        <taxon>Bacteria</taxon>
        <taxon>Pseudomonadati</taxon>
        <taxon>Planctomycetota</taxon>
        <taxon>Planctomycetia</taxon>
        <taxon>Isosphaerales</taxon>
        <taxon>Isosphaeraceae</taxon>
        <taxon>Paludisphaera</taxon>
    </lineage>
</organism>
<protein>
    <submittedName>
        <fullName evidence="11">FG-GAP-like repeat-containing protein</fullName>
    </submittedName>
</protein>
<evidence type="ECO:0000256" key="3">
    <source>
        <dbReference type="ARBA" id="ARBA00022723"/>
    </source>
</evidence>
<evidence type="ECO:0000256" key="4">
    <source>
        <dbReference type="ARBA" id="ARBA00022729"/>
    </source>
</evidence>
<evidence type="ECO:0000256" key="7">
    <source>
        <dbReference type="ARBA" id="ARBA00022837"/>
    </source>
</evidence>
<proteinExistence type="predicted"/>
<evidence type="ECO:0000256" key="5">
    <source>
        <dbReference type="ARBA" id="ARBA00022801"/>
    </source>
</evidence>
<dbReference type="InterPro" id="IPR013517">
    <property type="entry name" value="FG-GAP"/>
</dbReference>
<dbReference type="RefSeq" id="WP_277863904.1">
    <property type="nucleotide sequence ID" value="NZ_JARRAG010000002.1"/>
</dbReference>
<keyword evidence="5" id="KW-0378">Hydrolase</keyword>
<dbReference type="Pfam" id="PF09286">
    <property type="entry name" value="Pro-kuma_activ"/>
    <property type="match status" value="1"/>
</dbReference>
<dbReference type="InterPro" id="IPR028994">
    <property type="entry name" value="Integrin_alpha_N"/>
</dbReference>
<sequence length="1213" mass="126488">MTTRRRSRFKASLDAMEPRLCLSAGVDALSLGDVNGDQVADFAVAGHAANSTKVTIYSGWGRAADTSTGYAPLPLVTIENPLGKNAGPLEIVLADLNGDGVSELVVASTRSANVAAWGFRVQATSPYNAPVTAQVLSAASVPAGFQGARGLDLASADVNGDGKDELIVGQAATGGPARTVRAYAFQVGTSSWVEAKRYDRSPISTRNGVSLDAGDVTGDGVADLAMASKADGRVAVYDGALDRWVWTTKPFSARSGTAHVAVVSSENAGGSIVVTGLASRGGASRAAIVSYADGKARTFQPAASPGSGTLVPMGAGYVYQRSTLKEKDVDGKEKAATSPGPVTPTVFFASTGGDRVVVQGFGADLLPSKSADDLHVEPLGDSLKAAFHPLQGRGGVAGGGGEDVALVAYPRMTYTSPYRIDLSSAPRGFDKGLWDRTISAPSGDGWGPGRNANDPPTVPQGASNDWLRERVIAAYMSALGVDYQHHYDPTWLPTQGSAWNVASTVAYQSQGVDCTNFTAWAYADALGVTIDSKTTDQAAISASTPGNTVIPASLADRVAIQTIDHWTSYDDLVSQLLPGDILIIDGNDQDRSQATHAITWLGDYGKDANGLDRHLIIDSTGITPDHIDSNGRVVPEGVQIRPFGAPGTPNEWYFNHVGHVLRLIKADATAVAPIAGSALPTVAADADLKALKADEVVDALLVVRRRADSASRPSLESLAAKPLDERQPLSREDFAAQYGADPADVAAVTKWAEGQGLKVDSVDLGTRFIRVSGKVPDLEDAFGRKLYKGQGSADGPWVYNGEIGVPIALHDVIQGVFSVARPDDSTGGDSTPAAQADDTTEGYTPAQVADRYQFPDATGTGQTVGIIEVAGVIDASAREDFRAYFDHLGLPTPDITTVGRGTPAGDDEIYLDVEVVGALVPDARIVVYYAGGGPGDFFRSIQEAIHDAGRKIDVLSISDSIPEPYLSSMYLDVANQAFLDAAAMGVSVFTSAGDYGSSRHIADGLAHVEFPSASPWVTSVGGTTIARGAQIDEEVVWDTYTIQDGYLIGDKGSTGGGVSQHFATPSYQAGVDGGLDPTSVDPGHPTGRGGPDVASIADPQTGILIRARGKFLHDGGTSAGAPVWSALAARINQLLGRNVGFYNTLLYGPLEGTGSTHDVTVGDNVSSHIDLEGKQIPTYLGYDAHPGWDMTTGWGSPVGGTLLDSLRKLLRKP</sequence>
<keyword evidence="6" id="KW-0720">Serine protease</keyword>
<dbReference type="InterPro" id="IPR015366">
    <property type="entry name" value="S53_propep"/>
</dbReference>
<dbReference type="CDD" id="cd11377">
    <property type="entry name" value="Pro-peptidase_S53"/>
    <property type="match status" value="1"/>
</dbReference>
<name>A0ABT6FJS0_9BACT</name>
<feature type="region of interest" description="Disordered" evidence="9">
    <location>
        <begin position="820"/>
        <end position="841"/>
    </location>
</feature>
<feature type="domain" description="Peptidase S53" evidence="10">
    <location>
        <begin position="842"/>
        <end position="1209"/>
    </location>
</feature>
<comment type="cofactor">
    <cofactor evidence="1">
        <name>Ca(2+)</name>
        <dbReference type="ChEBI" id="CHEBI:29108"/>
    </cofactor>
</comment>
<dbReference type="InterPro" id="IPR030400">
    <property type="entry name" value="Sedolisin_dom"/>
</dbReference>
<dbReference type="PROSITE" id="PS51695">
    <property type="entry name" value="SEDOLISIN"/>
    <property type="match status" value="1"/>
</dbReference>
<keyword evidence="3" id="KW-0479">Metal-binding</keyword>
<dbReference type="Gene3D" id="2.130.10.130">
    <property type="entry name" value="Integrin alpha, N-terminal"/>
    <property type="match status" value="2"/>
</dbReference>
<evidence type="ECO:0000313" key="11">
    <source>
        <dbReference type="EMBL" id="MDG3007630.1"/>
    </source>
</evidence>
<evidence type="ECO:0000256" key="1">
    <source>
        <dbReference type="ARBA" id="ARBA00001913"/>
    </source>
</evidence>
<dbReference type="SUPFAM" id="SSF52743">
    <property type="entry name" value="Subtilisin-like"/>
    <property type="match status" value="1"/>
</dbReference>
<dbReference type="InterPro" id="IPR050819">
    <property type="entry name" value="Tripeptidyl-peptidase_I"/>
</dbReference>
<keyword evidence="4" id="KW-0732">Signal</keyword>
<evidence type="ECO:0000256" key="6">
    <source>
        <dbReference type="ARBA" id="ARBA00022825"/>
    </source>
</evidence>
<evidence type="ECO:0000313" key="12">
    <source>
        <dbReference type="Proteomes" id="UP001216907"/>
    </source>
</evidence>
<keyword evidence="2" id="KW-0645">Protease</keyword>
<dbReference type="CDD" id="cd04056">
    <property type="entry name" value="Peptidases_S53"/>
    <property type="match status" value="1"/>
</dbReference>
<reference evidence="11 12" key="1">
    <citation type="submission" date="2023-03" db="EMBL/GenBank/DDBJ databases">
        <title>Paludisphaera mucosa sp. nov. a novel planctomycete from northern fen.</title>
        <authorList>
            <person name="Ivanova A."/>
        </authorList>
    </citation>
    <scope>NUCLEOTIDE SEQUENCE [LARGE SCALE GENOMIC DNA]</scope>
    <source>
        <strain evidence="11 12">Pla2</strain>
    </source>
</reference>
<dbReference type="Pfam" id="PF13517">
    <property type="entry name" value="FG-GAP_3"/>
    <property type="match status" value="1"/>
</dbReference>